<feature type="transmembrane region" description="Helical" evidence="10">
    <location>
        <begin position="236"/>
        <end position="262"/>
    </location>
</feature>
<sequence length="1543" mass="169994">TTVELQRQKAPFSATLSLQADGLLWIAILALLLSPLRTQGRWVRILQLNTLLLVSLTTHTLRILVPPPLAWDDETQRPIQLPALFRGPLLWQQAAAAILAFAAWLTNARTPSGPQRIMPSPQPGTIPTSAVLADDSAGASLLSFLFFSYCFPVIKASWKKGQLSPDDVPFLSDRFRASRLFFVTQLALTRLNLKEKEKDKDAGRKDGENAEKAAKRAASRRAWRLLKTLFSTNKTVIIPMFFSTILAAMSFYLPWVLLWLVINSFERSERNNEPIAIAIRQNIVYAVALAVGQIVQTLIVSGAWSLSVTSLRVRFRNQLSVLLLNKSLRRKDTTTLKEKEDDSSKKKDGEEDKEEQDEATGDDPAEFATKSKIITLQTVDIQRVEEFSLHFFVMFNCPVELITGGILAYKVLGVSALIGLAMSFVTAPIVWVITRRIEKVQEKLMASRDSRSSYMNESFQAIRMIKFAGWERRVIANIMKARKAELSYQRKQYLLDACSEFLFFLSPMLVIIAAFTCYTVVFGNKLTPSRAFTAFQVLQELRWALTQLPDTLSSAIQSWTSLKRIATYLDCAEVEVPESQDLTSEAARGADREVRLQNATIGWPVVVAAAQSSSPAGSVVPNFRLRDVTVEFSPNRLNLICGKLGSGKSLLLQGLLGEADLLVGSIKCPRSTPDAIAQSEDPRIYARGEWISPLLTAYVPQSAFLTNNSLRNNILFGLPMIRERYDAVLDACALLPDLAIFEDGDEVEIGEGGIGLSGGQKARVSLARAVYSRAQTLLLDDILSAVDAHTAAHIHKNLLQGPLLKDRTVLLVSHQVQLVAPSAALVLVLDNGAIKYQGQSSDFLSSQFYRGLIEEVEEADKLPAQTKDKQNDTQPASKEKAESDALFNGRNKAEGETDNGSKAPPRKLVEDEARNIGAIGLQTWKRYLQMAGGYKLLPVLVALIVPSLWTLLSSWWLRAFSADAGAKEGSKHPVSYWMFGYSALVLIECVLHFIKWLFAYWASLRASRVIFESALTAVFRAPMRFHDTVPRGRLLNRFTNDQEEVDSSLASNLVIFIDQSVSLIFSIVAVCIGGGPKFLIVVAILAPFYFYTAKVFAGAARDIRRLHQTAKSAPIQTFADIVNGVAVVRAFGASANTLNLFFQQTDNNARYAYFNRQCARWMNALYALVTATLYFFATVFIMLSGANAALAAFALSFLLNIGHTTFFAVMCYSENETKGVAVERLVEYTDVASEAAPIIEPRPPASWPHAGQVSFENLRLRYAPELPEVLKGVTFDIAAGQKVGIVGPTGCGKSTTVTSLFRLVDNFSGGRIVIDGIDISKIGLEDLRSRLMIVPQDPVILSGSLRDSIDVFHEHSDEDIIAALTKVHLIGSANANASSLSRVAPREGTENEQVQNVNVFEDLTYTIAESGSNLSNGQRQLLCMARALLGRSKVVVFDEASSSVDQEADDLITATLQEEFADCTVITIAHRLRTIMHSDRVVVMDKGAVVEYASPAELLQRPESHFYKLCAASGKAEFEKLREMAGLPGSSSTATSSKAPSIK</sequence>
<evidence type="ECO:0000256" key="9">
    <source>
        <dbReference type="SAM" id="MobiDB-lite"/>
    </source>
</evidence>
<dbReference type="Gene3D" id="3.40.50.300">
    <property type="entry name" value="P-loop containing nucleotide triphosphate hydrolases"/>
    <property type="match status" value="2"/>
</dbReference>
<comment type="subcellular location">
    <subcellularLocation>
        <location evidence="1">Membrane</location>
        <topology evidence="1">Multi-pass membrane protein</topology>
    </subcellularLocation>
</comment>
<dbReference type="Pfam" id="PF00664">
    <property type="entry name" value="ABC_membrane"/>
    <property type="match status" value="2"/>
</dbReference>
<dbReference type="SMART" id="SM00382">
    <property type="entry name" value="AAA"/>
    <property type="match status" value="2"/>
</dbReference>
<comment type="caution">
    <text evidence="13">The sequence shown here is derived from an EMBL/GenBank/DDBJ whole genome shotgun (WGS) entry which is preliminary data.</text>
</comment>
<name>A0AAN6G688_9BASI</name>
<dbReference type="Pfam" id="PF00005">
    <property type="entry name" value="ABC_tran"/>
    <property type="match status" value="2"/>
</dbReference>
<evidence type="ECO:0000256" key="10">
    <source>
        <dbReference type="SAM" id="Phobius"/>
    </source>
</evidence>
<dbReference type="Gene3D" id="1.20.1560.10">
    <property type="entry name" value="ABC transporter type 1, transmembrane domain"/>
    <property type="match status" value="2"/>
</dbReference>
<dbReference type="CDD" id="cd18596">
    <property type="entry name" value="ABC_6TM_VMR1_D1_like"/>
    <property type="match status" value="1"/>
</dbReference>
<feature type="transmembrane region" description="Helical" evidence="10">
    <location>
        <begin position="282"/>
        <end position="306"/>
    </location>
</feature>
<dbReference type="InterPro" id="IPR003439">
    <property type="entry name" value="ABC_transporter-like_ATP-bd"/>
</dbReference>
<evidence type="ECO:0000259" key="12">
    <source>
        <dbReference type="PROSITE" id="PS50929"/>
    </source>
</evidence>
<reference evidence="13" key="1">
    <citation type="journal article" date="2023" name="PhytoFront">
        <title>Draft Genome Resources of Seven Strains of Tilletia horrida, Causal Agent of Kernel Smut of Rice.</title>
        <authorList>
            <person name="Khanal S."/>
            <person name="Antony Babu S."/>
            <person name="Zhou X.G."/>
        </authorList>
    </citation>
    <scope>NUCLEOTIDE SEQUENCE</scope>
    <source>
        <strain evidence="13">TX3</strain>
    </source>
</reference>
<evidence type="ECO:0000259" key="11">
    <source>
        <dbReference type="PROSITE" id="PS50893"/>
    </source>
</evidence>
<dbReference type="FunFam" id="1.20.1560.10:FF:000013">
    <property type="entry name" value="ABC transporter C family member 2"/>
    <property type="match status" value="1"/>
</dbReference>
<dbReference type="GO" id="GO:0005524">
    <property type="term" value="F:ATP binding"/>
    <property type="evidence" value="ECO:0007669"/>
    <property type="project" value="UniProtKB-KW"/>
</dbReference>
<dbReference type="CDD" id="cd03244">
    <property type="entry name" value="ABCC_MRP_domain2"/>
    <property type="match status" value="1"/>
</dbReference>
<keyword evidence="6" id="KW-0067">ATP-binding</keyword>
<feature type="region of interest" description="Disordered" evidence="9">
    <location>
        <begin position="860"/>
        <end position="907"/>
    </location>
</feature>
<keyword evidence="14" id="KW-1185">Reference proteome</keyword>
<keyword evidence="7 10" id="KW-1133">Transmembrane helix</keyword>
<keyword evidence="4" id="KW-0677">Repeat</keyword>
<accession>A0AAN6G688</accession>
<feature type="compositionally biased region" description="Basic and acidic residues" evidence="9">
    <location>
        <begin position="866"/>
        <end position="883"/>
    </location>
</feature>
<dbReference type="InterPro" id="IPR036640">
    <property type="entry name" value="ABC1_TM_sf"/>
</dbReference>
<feature type="domain" description="ABC transporter" evidence="11">
    <location>
        <begin position="1253"/>
        <end position="1511"/>
    </location>
</feature>
<dbReference type="PROSITE" id="PS50893">
    <property type="entry name" value="ABC_TRANSPORTER_2"/>
    <property type="match status" value="2"/>
</dbReference>
<dbReference type="InterPro" id="IPR003593">
    <property type="entry name" value="AAA+_ATPase"/>
</dbReference>
<protein>
    <submittedName>
        <fullName evidence="13">Uncharacterized protein</fullName>
    </submittedName>
</protein>
<evidence type="ECO:0000256" key="8">
    <source>
        <dbReference type="ARBA" id="ARBA00023136"/>
    </source>
</evidence>
<feature type="non-terminal residue" evidence="13">
    <location>
        <position position="1"/>
    </location>
</feature>
<dbReference type="GO" id="GO:0000329">
    <property type="term" value="C:fungal-type vacuole membrane"/>
    <property type="evidence" value="ECO:0007669"/>
    <property type="project" value="TreeGrafter"/>
</dbReference>
<dbReference type="Proteomes" id="UP001176521">
    <property type="component" value="Unassembled WGS sequence"/>
</dbReference>
<dbReference type="PANTHER" id="PTHR24223:SF353">
    <property type="entry name" value="ABC TRANSPORTER ATP-BINDING PROTEIN_PERMEASE VMR1-RELATED"/>
    <property type="match status" value="1"/>
</dbReference>
<feature type="transmembrane region" description="Helical" evidence="10">
    <location>
        <begin position="12"/>
        <end position="33"/>
    </location>
</feature>
<feature type="domain" description="ABC transporter" evidence="11">
    <location>
        <begin position="594"/>
        <end position="856"/>
    </location>
</feature>
<organism evidence="13 14">
    <name type="scientific">Tilletia horrida</name>
    <dbReference type="NCBI Taxonomy" id="155126"/>
    <lineage>
        <taxon>Eukaryota</taxon>
        <taxon>Fungi</taxon>
        <taxon>Dikarya</taxon>
        <taxon>Basidiomycota</taxon>
        <taxon>Ustilaginomycotina</taxon>
        <taxon>Exobasidiomycetes</taxon>
        <taxon>Tilletiales</taxon>
        <taxon>Tilletiaceae</taxon>
        <taxon>Tilletia</taxon>
    </lineage>
</organism>
<keyword evidence="8 10" id="KW-0472">Membrane</keyword>
<dbReference type="FunFam" id="3.40.50.300:FF:001354">
    <property type="entry name" value="ATP-binding cassette (ABC) transporter, putative"/>
    <property type="match status" value="1"/>
</dbReference>
<evidence type="ECO:0000256" key="3">
    <source>
        <dbReference type="ARBA" id="ARBA00022692"/>
    </source>
</evidence>
<evidence type="ECO:0000256" key="2">
    <source>
        <dbReference type="ARBA" id="ARBA00022448"/>
    </source>
</evidence>
<dbReference type="PANTHER" id="PTHR24223">
    <property type="entry name" value="ATP-BINDING CASSETTE SUB-FAMILY C"/>
    <property type="match status" value="1"/>
</dbReference>
<dbReference type="SUPFAM" id="SSF52540">
    <property type="entry name" value="P-loop containing nucleoside triphosphate hydrolases"/>
    <property type="match status" value="2"/>
</dbReference>
<keyword evidence="5" id="KW-0547">Nucleotide-binding</keyword>
<dbReference type="CDD" id="cd03250">
    <property type="entry name" value="ABCC_MRP_domain1"/>
    <property type="match status" value="1"/>
</dbReference>
<feature type="compositionally biased region" description="Basic and acidic residues" evidence="9">
    <location>
        <begin position="334"/>
        <end position="350"/>
    </location>
</feature>
<feature type="region of interest" description="Disordered" evidence="9">
    <location>
        <begin position="334"/>
        <end position="363"/>
    </location>
</feature>
<evidence type="ECO:0000256" key="6">
    <source>
        <dbReference type="ARBA" id="ARBA00022840"/>
    </source>
</evidence>
<feature type="transmembrane region" description="Helical" evidence="10">
    <location>
        <begin position="501"/>
        <end position="521"/>
    </location>
</feature>
<feature type="domain" description="ABC transmembrane type-1" evidence="12">
    <location>
        <begin position="240"/>
        <end position="557"/>
    </location>
</feature>
<feature type="transmembrane region" description="Helical" evidence="10">
    <location>
        <begin position="1164"/>
        <end position="1183"/>
    </location>
</feature>
<feature type="transmembrane region" description="Helical" evidence="10">
    <location>
        <begin position="936"/>
        <end position="956"/>
    </location>
</feature>
<keyword evidence="2" id="KW-0813">Transport</keyword>
<dbReference type="InterPro" id="IPR050173">
    <property type="entry name" value="ABC_transporter_C-like"/>
</dbReference>
<feature type="transmembrane region" description="Helical" evidence="10">
    <location>
        <begin position="411"/>
        <end position="433"/>
    </location>
</feature>
<feature type="transmembrane region" description="Helical" evidence="10">
    <location>
        <begin position="976"/>
        <end position="998"/>
    </location>
</feature>
<feature type="compositionally biased region" description="Acidic residues" evidence="9">
    <location>
        <begin position="351"/>
        <end position="363"/>
    </location>
</feature>
<dbReference type="PROSITE" id="PS00211">
    <property type="entry name" value="ABC_TRANSPORTER_1"/>
    <property type="match status" value="1"/>
</dbReference>
<evidence type="ECO:0000256" key="1">
    <source>
        <dbReference type="ARBA" id="ARBA00004141"/>
    </source>
</evidence>
<feature type="domain" description="ABC transmembrane type-1" evidence="12">
    <location>
        <begin position="950"/>
        <end position="1199"/>
    </location>
</feature>
<keyword evidence="3 10" id="KW-0812">Transmembrane</keyword>
<dbReference type="GO" id="GO:0140359">
    <property type="term" value="F:ABC-type transporter activity"/>
    <property type="evidence" value="ECO:0007669"/>
    <property type="project" value="InterPro"/>
</dbReference>
<dbReference type="PROSITE" id="PS50929">
    <property type="entry name" value="ABC_TM1F"/>
    <property type="match status" value="2"/>
</dbReference>
<evidence type="ECO:0000256" key="7">
    <source>
        <dbReference type="ARBA" id="ARBA00022989"/>
    </source>
</evidence>
<proteinExistence type="predicted"/>
<evidence type="ECO:0000256" key="4">
    <source>
        <dbReference type="ARBA" id="ARBA00022737"/>
    </source>
</evidence>
<dbReference type="InterPro" id="IPR017871">
    <property type="entry name" value="ABC_transporter-like_CS"/>
</dbReference>
<evidence type="ECO:0000256" key="5">
    <source>
        <dbReference type="ARBA" id="ARBA00022741"/>
    </source>
</evidence>
<dbReference type="SUPFAM" id="SSF90123">
    <property type="entry name" value="ABC transporter transmembrane region"/>
    <property type="match status" value="2"/>
</dbReference>
<dbReference type="InterPro" id="IPR027417">
    <property type="entry name" value="P-loop_NTPase"/>
</dbReference>
<feature type="transmembrane region" description="Helical" evidence="10">
    <location>
        <begin position="1189"/>
        <end position="1209"/>
    </location>
</feature>
<gene>
    <name evidence="13" type="ORF">OC842_007459</name>
</gene>
<dbReference type="EMBL" id="JAPDMQ010000990">
    <property type="protein sequence ID" value="KAK0519431.1"/>
    <property type="molecule type" value="Genomic_DNA"/>
</dbReference>
<dbReference type="GO" id="GO:0016887">
    <property type="term" value="F:ATP hydrolysis activity"/>
    <property type="evidence" value="ECO:0007669"/>
    <property type="project" value="InterPro"/>
</dbReference>
<dbReference type="CDD" id="cd18604">
    <property type="entry name" value="ABC_6TM_VMR1_D2_like"/>
    <property type="match status" value="1"/>
</dbReference>
<evidence type="ECO:0000313" key="14">
    <source>
        <dbReference type="Proteomes" id="UP001176521"/>
    </source>
</evidence>
<dbReference type="InterPro" id="IPR011527">
    <property type="entry name" value="ABC1_TM_dom"/>
</dbReference>
<evidence type="ECO:0000313" key="13">
    <source>
        <dbReference type="EMBL" id="KAK0519431.1"/>
    </source>
</evidence>